<dbReference type="GO" id="GO:0006629">
    <property type="term" value="P:lipid metabolic process"/>
    <property type="evidence" value="ECO:0007669"/>
    <property type="project" value="InterPro"/>
</dbReference>
<evidence type="ECO:0000256" key="1">
    <source>
        <dbReference type="SAM" id="MobiDB-lite"/>
    </source>
</evidence>
<evidence type="ECO:0000259" key="3">
    <source>
        <dbReference type="Pfam" id="PF01764"/>
    </source>
</evidence>
<evidence type="ECO:0000313" key="4">
    <source>
        <dbReference type="EMBL" id="KLO05079.1"/>
    </source>
</evidence>
<proteinExistence type="predicted"/>
<dbReference type="InterPro" id="IPR029058">
    <property type="entry name" value="AB_hydrolase_fold"/>
</dbReference>
<dbReference type="InterPro" id="IPR002921">
    <property type="entry name" value="Fungal_lipase-type"/>
</dbReference>
<dbReference type="GO" id="GO:0016787">
    <property type="term" value="F:hydrolase activity"/>
    <property type="evidence" value="ECO:0007669"/>
    <property type="project" value="UniProtKB-KW"/>
</dbReference>
<dbReference type="PANTHER" id="PTHR45908">
    <property type="entry name" value="PROTEIN CBG11750-RELATED"/>
    <property type="match status" value="1"/>
</dbReference>
<sequence>MLSSLQRDQLSYPSRYFLRSEESTSLANFTNVSLGSFAFELGSEEQRRREEQRLLVIGLASERLDGLVIPPNKIRWMFRKMLNRILPSRAKGSFASLVDWMMFPSDTRYGARFRVALIYKKLKTESKMPTAETRLDTNLLIPSHVLLVILKPRRRSRQQMNSTSKVCPGGVIPANLDIEGIGTRVATYAQLLLAVLTIALSPDVSSFSSCFGLWVWTTINTIGPCKELNRTTVFVAFGKNVNPTGPVRFFVIGVYVAWGFAYIIAACASIISLIPYLRRRAEKEIDHLCETFSVQFSAISAYTTSPPHITFLVTLYNLLAVALNGTNHAQPLRTMTTGGRLARSLLCYYWGAQRQKFKLLKLRYQNCKKILSRQSSTASRSTSSSEEGMDTTPETPEEADDLEEGKCDLPSPYDIVPLLSELYRSFGTTSNIHFFDVKCKRWELSYVAVVFHWYCVGGEISTSAFGTRLFIVYISRPKWFCIAFESISSVLENPVKGGKYPLEAVARRKVRDGMSEKTAHPTTASRPHLAKRTISETLSEEFVRYTNYSSGAYLPACPRPLGNTLVLQFNNDATNTQGYIARDDTRQEIVVVYRGSFQIPDYLTDADFALTQYSTPGLSAEQTNEVLVHQGFLTAFSSVASLVISTVAQQLIQHPSYSLVSTGHSLGSALASLSAVSLAANFPGHSLKMYTFGQPRTGNPAYAALAENLVGVDNIFRTVHTIDNIPKLPPQSFGYQHHATEYWNFADPSIPSNVKVCSGGEDPTCSNSVMLGFILAHLQYFGQETALELVSGARHCSQRILLANLHLSRPWPAY</sequence>
<feature type="domain" description="Fungal lipase-type" evidence="3">
    <location>
        <begin position="590"/>
        <end position="732"/>
    </location>
</feature>
<protein>
    <submittedName>
        <fullName evidence="4">Alpha/beta-hydrolase</fullName>
    </submittedName>
</protein>
<keyword evidence="2" id="KW-1133">Transmembrane helix</keyword>
<dbReference type="CDD" id="cd00519">
    <property type="entry name" value="Lipase_3"/>
    <property type="match status" value="1"/>
</dbReference>
<evidence type="ECO:0000313" key="5">
    <source>
        <dbReference type="Proteomes" id="UP000053477"/>
    </source>
</evidence>
<dbReference type="SUPFAM" id="SSF53474">
    <property type="entry name" value="alpha/beta-Hydrolases"/>
    <property type="match status" value="1"/>
</dbReference>
<keyword evidence="2" id="KW-0472">Membrane</keyword>
<evidence type="ECO:0000256" key="2">
    <source>
        <dbReference type="SAM" id="Phobius"/>
    </source>
</evidence>
<dbReference type="Gene3D" id="3.40.50.1820">
    <property type="entry name" value="alpha/beta hydrolase"/>
    <property type="match status" value="1"/>
</dbReference>
<keyword evidence="5" id="KW-1185">Reference proteome</keyword>
<accession>A0A0H2R063</accession>
<reference evidence="4 5" key="1">
    <citation type="submission" date="2015-04" db="EMBL/GenBank/DDBJ databases">
        <title>Complete genome sequence of Schizopora paradoxa KUC8140, a cosmopolitan wood degrader in East Asia.</title>
        <authorList>
            <consortium name="DOE Joint Genome Institute"/>
            <person name="Min B."/>
            <person name="Park H."/>
            <person name="Jang Y."/>
            <person name="Kim J.-J."/>
            <person name="Kim K.H."/>
            <person name="Pangilinan J."/>
            <person name="Lipzen A."/>
            <person name="Riley R."/>
            <person name="Grigoriev I.V."/>
            <person name="Spatafora J.W."/>
            <person name="Choi I.-G."/>
        </authorList>
    </citation>
    <scope>NUCLEOTIDE SEQUENCE [LARGE SCALE GENOMIC DNA]</scope>
    <source>
        <strain evidence="4 5">KUC8140</strain>
    </source>
</reference>
<feature type="region of interest" description="Disordered" evidence="1">
    <location>
        <begin position="375"/>
        <end position="407"/>
    </location>
</feature>
<dbReference type="InParanoid" id="A0A0H2R063"/>
<dbReference type="Pfam" id="PF01764">
    <property type="entry name" value="Lipase_3"/>
    <property type="match status" value="1"/>
</dbReference>
<dbReference type="AlphaFoldDB" id="A0A0H2R063"/>
<keyword evidence="4" id="KW-0378">Hydrolase</keyword>
<dbReference type="EMBL" id="KQ086368">
    <property type="protein sequence ID" value="KLO05079.1"/>
    <property type="molecule type" value="Genomic_DNA"/>
</dbReference>
<feature type="compositionally biased region" description="Low complexity" evidence="1">
    <location>
        <begin position="375"/>
        <end position="385"/>
    </location>
</feature>
<name>A0A0H2R063_9AGAM</name>
<dbReference type="Proteomes" id="UP000053477">
    <property type="component" value="Unassembled WGS sequence"/>
</dbReference>
<keyword evidence="2" id="KW-0812">Transmembrane</keyword>
<organism evidence="4 5">
    <name type="scientific">Schizopora paradoxa</name>
    <dbReference type="NCBI Taxonomy" id="27342"/>
    <lineage>
        <taxon>Eukaryota</taxon>
        <taxon>Fungi</taxon>
        <taxon>Dikarya</taxon>
        <taxon>Basidiomycota</taxon>
        <taxon>Agaricomycotina</taxon>
        <taxon>Agaricomycetes</taxon>
        <taxon>Hymenochaetales</taxon>
        <taxon>Schizoporaceae</taxon>
        <taxon>Schizopora</taxon>
    </lineage>
</organism>
<dbReference type="OrthoDB" id="438440at2759"/>
<feature type="transmembrane region" description="Helical" evidence="2">
    <location>
        <begin position="249"/>
        <end position="274"/>
    </location>
</feature>
<gene>
    <name evidence="4" type="ORF">SCHPADRAFT_933789</name>
</gene>